<organism evidence="7">
    <name type="scientific">groundwater metagenome</name>
    <dbReference type="NCBI Taxonomy" id="717931"/>
    <lineage>
        <taxon>unclassified sequences</taxon>
        <taxon>metagenomes</taxon>
        <taxon>ecological metagenomes</taxon>
    </lineage>
</organism>
<dbReference type="SUPFAM" id="SSF51730">
    <property type="entry name" value="FAD-linked oxidoreductase"/>
    <property type="match status" value="1"/>
</dbReference>
<dbReference type="Pfam" id="PF02219">
    <property type="entry name" value="MTHFR"/>
    <property type="match status" value="1"/>
</dbReference>
<dbReference type="GO" id="GO:0035999">
    <property type="term" value="P:tetrahydrofolate interconversion"/>
    <property type="evidence" value="ECO:0007669"/>
    <property type="project" value="UniProtKB-UniPathway"/>
</dbReference>
<protein>
    <submittedName>
        <fullName evidence="7">Putative Methylenetetrahydrofolate reductase</fullName>
        <ecNumber evidence="7">1.5.1.20</ecNumber>
    </submittedName>
</protein>
<sequence>MSLLREKFNRKFIATGEVSPPPCPDKTLFAHEVEEMKPLMGRILGVNVVDGPGGRVLMSSLGASIYMIQHGVEPILQQVVRDKNSVALQNDLLSAAIFGIENVLSITGDHPACRASDNPKSKPVYDMDSTTLIVMLKKLNEGKLWNGKDTNYENKNLNAKTNFFIGASLSPTSSPLDGEIYKVKRKLIAGCDFFQTQGVFSIDPITNFLNLYEKTIGEKIADKVLVGIVPIWSYGMFKYLLTLPGIVVGEKFLNEINEARKKQKETGQKGIIEEAGVNLCVDLVDKIKGQGIKGVHIMPVGNLHAMKEIMDKSGL</sequence>
<evidence type="ECO:0000256" key="3">
    <source>
        <dbReference type="ARBA" id="ARBA00006743"/>
    </source>
</evidence>
<dbReference type="PANTHER" id="PTHR45754">
    <property type="entry name" value="METHYLENETETRAHYDROFOLATE REDUCTASE"/>
    <property type="match status" value="1"/>
</dbReference>
<dbReference type="InterPro" id="IPR003171">
    <property type="entry name" value="Mehydrof_redctse-like"/>
</dbReference>
<comment type="pathway">
    <text evidence="2">One-carbon metabolism; tetrahydrofolate interconversion.</text>
</comment>
<evidence type="ECO:0000256" key="1">
    <source>
        <dbReference type="ARBA" id="ARBA00001974"/>
    </source>
</evidence>
<gene>
    <name evidence="7" type="ORF">MSIBF_A1660012</name>
</gene>
<dbReference type="PANTHER" id="PTHR45754:SF3">
    <property type="entry name" value="METHYLENETETRAHYDROFOLATE REDUCTASE (NADPH)"/>
    <property type="match status" value="1"/>
</dbReference>
<comment type="similarity">
    <text evidence="3">Belongs to the methylenetetrahydrofolate reductase family.</text>
</comment>
<dbReference type="UniPathway" id="UPA00193"/>
<proteinExistence type="inferred from homology"/>
<keyword evidence="4" id="KW-0285">Flavoprotein</keyword>
<evidence type="ECO:0000256" key="5">
    <source>
        <dbReference type="ARBA" id="ARBA00022827"/>
    </source>
</evidence>
<comment type="cofactor">
    <cofactor evidence="1">
        <name>FAD</name>
        <dbReference type="ChEBI" id="CHEBI:57692"/>
    </cofactor>
</comment>
<accession>A0A098E889</accession>
<name>A0A098E889_9ZZZZ</name>
<evidence type="ECO:0000256" key="6">
    <source>
        <dbReference type="ARBA" id="ARBA00023002"/>
    </source>
</evidence>
<dbReference type="GO" id="GO:0004489">
    <property type="term" value="F:methylenetetrahydrofolate reductase [NAD(P)H] activity"/>
    <property type="evidence" value="ECO:0007669"/>
    <property type="project" value="UniProtKB-EC"/>
</dbReference>
<dbReference type="AlphaFoldDB" id="A0A098E889"/>
<dbReference type="GO" id="GO:0005829">
    <property type="term" value="C:cytosol"/>
    <property type="evidence" value="ECO:0007669"/>
    <property type="project" value="TreeGrafter"/>
</dbReference>
<evidence type="ECO:0000256" key="2">
    <source>
        <dbReference type="ARBA" id="ARBA00004777"/>
    </source>
</evidence>
<keyword evidence="5" id="KW-0274">FAD</keyword>
<reference evidence="7" key="1">
    <citation type="submission" date="2014-09" db="EMBL/GenBank/DDBJ databases">
        <authorList>
            <person name="Probst J Alexander"/>
        </authorList>
    </citation>
    <scope>NUCLEOTIDE SEQUENCE</scope>
</reference>
<keyword evidence="6 7" id="KW-0560">Oxidoreductase</keyword>
<dbReference type="EMBL" id="CCXY01000075">
    <property type="protein sequence ID" value="CEG11726.1"/>
    <property type="molecule type" value="Genomic_DNA"/>
</dbReference>
<evidence type="ECO:0000256" key="4">
    <source>
        <dbReference type="ARBA" id="ARBA00022630"/>
    </source>
</evidence>
<dbReference type="GO" id="GO:0071949">
    <property type="term" value="F:FAD binding"/>
    <property type="evidence" value="ECO:0007669"/>
    <property type="project" value="TreeGrafter"/>
</dbReference>
<dbReference type="EC" id="1.5.1.20" evidence="7"/>
<dbReference type="InterPro" id="IPR029041">
    <property type="entry name" value="FAD-linked_oxidoreductase-like"/>
</dbReference>
<dbReference type="Gene3D" id="3.20.20.220">
    <property type="match status" value="1"/>
</dbReference>
<dbReference type="GO" id="GO:0009086">
    <property type="term" value="P:methionine biosynthetic process"/>
    <property type="evidence" value="ECO:0007669"/>
    <property type="project" value="TreeGrafter"/>
</dbReference>
<evidence type="ECO:0000313" key="7">
    <source>
        <dbReference type="EMBL" id="CEG11726.1"/>
    </source>
</evidence>